<dbReference type="Proteomes" id="UP000019277">
    <property type="component" value="Unassembled WGS sequence"/>
</dbReference>
<name>W7IHX7_9PSEU</name>
<evidence type="ECO:0000313" key="4">
    <source>
        <dbReference type="Proteomes" id="UP000019277"/>
    </source>
</evidence>
<dbReference type="RefSeq" id="WP_035286288.1">
    <property type="nucleotide sequence ID" value="NZ_AYXG01000182.1"/>
</dbReference>
<keyword evidence="2" id="KW-1133">Transmembrane helix</keyword>
<keyword evidence="2" id="KW-0472">Membrane</keyword>
<accession>W7IHX7</accession>
<accession>A0A8E3BFC2</accession>
<sequence>MNESTIVEWGGSGAGFVLHEPPGRPRPPAAFVSAADKLIKYPVVQPTADLGPHQAWSLVWTQVEEHGPHWCFAVQGRGGAFGRSGGCQFLFTPARHEPADVWLHGLTMIGPDGRLAPEPVREVPCSPPVPRDLLAPLAALTADTARVPLDGEPLEVAGSVAVLLKVLPRQVVRSRVWSTFLLKPPVLDDYNIVSGHWPAELADRDSAARTRHWLGESAHLPGPRDDQDAAAQRWIAEQAGDQVTLGEEYRGLPDMRSFVDRVAREALVPAAHEVPRLLEEAPTRLLTPRAHPAVVRWAHDDPDRAIAHLVADRVPGELVDVVFEGLFARHEEGGNPISFPPADVSRFPRWPDLLGDAVRRWVPEQRDRVAFVERTLLAPGRPLADPRALARSVLWLESLGIGADDLPPSVESIAVALGRRGRLAQRQRDYLRSTGDQVGVLRDLVGRMDFVSVAVTAELLDVAGEESTRRGLVRTVLAHNSEHADRGRGSMATWVADLVDRRPQDQSAVVEGGFGLLRENGLLPDGLLALALSHYADRLDVSEVGRGLLLEAADRVNTASRAPAQARTEAFPSGDPGWGQDDPQRGDSLHSGRRQRRAGAGDFGPSGQADAGAGYGAQGFGADRYRRAEADTVAPQPLDEPVPAGNTVPVPRARRVGREQELPPALRLALIIGIAAVVVFVLYQLFFARLG</sequence>
<feature type="region of interest" description="Disordered" evidence="1">
    <location>
        <begin position="558"/>
        <end position="615"/>
    </location>
</feature>
<keyword evidence="2" id="KW-0812">Transmembrane</keyword>
<reference evidence="3 4" key="1">
    <citation type="journal article" date="2014" name="Genome Announc.">
        <title>Draft Genome Sequence of the Antitrypanosomally Active Sponge-Associated Bacterium Actinokineospora sp. Strain EG49.</title>
        <authorList>
            <person name="Harjes J."/>
            <person name="Ryu T."/>
            <person name="Abdelmohsen U.R."/>
            <person name="Moitinho-Silva L."/>
            <person name="Horn H."/>
            <person name="Ravasi T."/>
            <person name="Hentschel U."/>
        </authorList>
    </citation>
    <scope>NUCLEOTIDE SEQUENCE [LARGE SCALE GENOMIC DNA]</scope>
    <source>
        <strain evidence="3 4">EG49</strain>
    </source>
</reference>
<protein>
    <submittedName>
        <fullName evidence="3">Uncharacterized protein</fullName>
    </submittedName>
</protein>
<dbReference type="EMBL" id="AYXG01000182">
    <property type="protein sequence ID" value="EWC59968.1"/>
    <property type="molecule type" value="Genomic_DNA"/>
</dbReference>
<gene>
    <name evidence="3" type="ORF">UO65_4748</name>
</gene>
<evidence type="ECO:0000256" key="1">
    <source>
        <dbReference type="SAM" id="MobiDB-lite"/>
    </source>
</evidence>
<evidence type="ECO:0000313" key="3">
    <source>
        <dbReference type="EMBL" id="EWC59968.1"/>
    </source>
</evidence>
<dbReference type="AlphaFoldDB" id="W7IHX7"/>
<organism evidence="3 4">
    <name type="scientific">Actinokineospora spheciospongiae</name>
    <dbReference type="NCBI Taxonomy" id="909613"/>
    <lineage>
        <taxon>Bacteria</taxon>
        <taxon>Bacillati</taxon>
        <taxon>Actinomycetota</taxon>
        <taxon>Actinomycetes</taxon>
        <taxon>Pseudonocardiales</taxon>
        <taxon>Pseudonocardiaceae</taxon>
        <taxon>Actinokineospora</taxon>
    </lineage>
</organism>
<comment type="caution">
    <text evidence="3">The sequence shown here is derived from an EMBL/GenBank/DDBJ whole genome shotgun (WGS) entry which is preliminary data.</text>
</comment>
<dbReference type="STRING" id="909613.UO65_4748"/>
<evidence type="ECO:0000256" key="2">
    <source>
        <dbReference type="SAM" id="Phobius"/>
    </source>
</evidence>
<proteinExistence type="predicted"/>
<keyword evidence="4" id="KW-1185">Reference proteome</keyword>
<dbReference type="OrthoDB" id="3293807at2"/>
<dbReference type="eggNOG" id="ENOG5031VAU">
    <property type="taxonomic scope" value="Bacteria"/>
</dbReference>
<feature type="transmembrane region" description="Helical" evidence="2">
    <location>
        <begin position="665"/>
        <end position="686"/>
    </location>
</feature>